<feature type="region of interest" description="Disordered" evidence="1">
    <location>
        <begin position="1"/>
        <end position="83"/>
    </location>
</feature>
<feature type="compositionally biased region" description="Basic and acidic residues" evidence="1">
    <location>
        <begin position="28"/>
        <end position="46"/>
    </location>
</feature>
<dbReference type="RefSeq" id="XP_002784982.1">
    <property type="nucleotide sequence ID" value="XM_002784936.1"/>
</dbReference>
<proteinExistence type="predicted"/>
<dbReference type="AlphaFoldDB" id="C5KFG3"/>
<organism evidence="3">
    <name type="scientific">Perkinsus marinus (strain ATCC 50983 / TXsc)</name>
    <dbReference type="NCBI Taxonomy" id="423536"/>
    <lineage>
        <taxon>Eukaryota</taxon>
        <taxon>Sar</taxon>
        <taxon>Alveolata</taxon>
        <taxon>Perkinsozoa</taxon>
        <taxon>Perkinsea</taxon>
        <taxon>Perkinsida</taxon>
        <taxon>Perkinsidae</taxon>
        <taxon>Perkinsus</taxon>
    </lineage>
</organism>
<protein>
    <submittedName>
        <fullName evidence="2">Uncharacterized protein</fullName>
    </submittedName>
</protein>
<name>C5KFG3_PERM5</name>
<dbReference type="OrthoDB" id="10471634at2759"/>
<feature type="compositionally biased region" description="Basic and acidic residues" evidence="1">
    <location>
        <begin position="73"/>
        <end position="82"/>
    </location>
</feature>
<dbReference type="Proteomes" id="UP000007800">
    <property type="component" value="Unassembled WGS sequence"/>
</dbReference>
<keyword evidence="3" id="KW-1185">Reference proteome</keyword>
<evidence type="ECO:0000313" key="3">
    <source>
        <dbReference type="Proteomes" id="UP000007800"/>
    </source>
</evidence>
<evidence type="ECO:0000256" key="1">
    <source>
        <dbReference type="SAM" id="MobiDB-lite"/>
    </source>
</evidence>
<sequence length="378" mass="40028">MTINNLIEDPDPPFPSPPIFPPDSPPRPVDDTKGFNKSGLREDRSCWEGTHGKGAPGEEAMPDKSVKLGAKGKGKDRGEPVTRKTIGKSGTVVSRSFGHRGDPGIKPCGFSWHDLAADDSDAEIEACDHSLENYDFGDYDPIPALPALPAAHTVSVHTSVVSNADVMETEVHSFNGSPRESGPANLDELLNKFDGVPASSFRPSEVLDAVVGALELLPREHQARGQKVLQVLTRHHLTLIENAARCTNGAPSPVLAPPPPRTTVCIGAPTPVPVPPHEAPSSVPVNPSAQPPRPWTVVASKRRRPNGSTPEHPRTIATPAAPKAGKGKGKGKGSTPQGATRAALERAKKATNKKSGVVELRSDNDDVPDMTAAEFMAF</sequence>
<evidence type="ECO:0000313" key="2">
    <source>
        <dbReference type="EMBL" id="EER16778.1"/>
    </source>
</evidence>
<reference evidence="2 3" key="1">
    <citation type="submission" date="2008-07" db="EMBL/GenBank/DDBJ databases">
        <authorList>
            <person name="El-Sayed N."/>
            <person name="Caler E."/>
            <person name="Inman J."/>
            <person name="Amedeo P."/>
            <person name="Hass B."/>
            <person name="Wortman J."/>
        </authorList>
    </citation>
    <scope>NUCLEOTIDE SEQUENCE [LARGE SCALE GENOMIC DNA]</scope>
    <source>
        <strain evidence="3">ATCC 50983 / TXsc</strain>
    </source>
</reference>
<feature type="non-terminal residue" evidence="2">
    <location>
        <position position="378"/>
    </location>
</feature>
<accession>C5KFG3</accession>
<feature type="region of interest" description="Disordered" evidence="1">
    <location>
        <begin position="275"/>
        <end position="365"/>
    </location>
</feature>
<feature type="compositionally biased region" description="Pro residues" evidence="1">
    <location>
        <begin position="12"/>
        <end position="27"/>
    </location>
</feature>
<dbReference type="EMBL" id="GG672745">
    <property type="protein sequence ID" value="EER16778.1"/>
    <property type="molecule type" value="Genomic_DNA"/>
</dbReference>
<dbReference type="GeneID" id="9063894"/>
<dbReference type="InParanoid" id="C5KFG3"/>
<gene>
    <name evidence="2" type="ORF">Pmar_PMAR021523</name>
</gene>